<reference evidence="2 3" key="1">
    <citation type="submission" date="2024-04" db="EMBL/GenBank/DDBJ databases">
        <title>Luteolibacter sp. isolated from soil.</title>
        <authorList>
            <person name="An J."/>
        </authorList>
    </citation>
    <scope>NUCLEOTIDE SEQUENCE [LARGE SCALE GENOMIC DNA]</scope>
    <source>
        <strain evidence="2 3">Y139</strain>
    </source>
</reference>
<keyword evidence="2" id="KW-0489">Methyltransferase</keyword>
<dbReference type="NCBIfam" id="TIGR01444">
    <property type="entry name" value="fkbM_fam"/>
    <property type="match status" value="1"/>
</dbReference>
<dbReference type="SUPFAM" id="SSF53335">
    <property type="entry name" value="S-adenosyl-L-methionine-dependent methyltransferases"/>
    <property type="match status" value="1"/>
</dbReference>
<dbReference type="Pfam" id="PF05050">
    <property type="entry name" value="Methyltransf_21"/>
    <property type="match status" value="1"/>
</dbReference>
<evidence type="ECO:0000313" key="2">
    <source>
        <dbReference type="EMBL" id="MEK7950827.1"/>
    </source>
</evidence>
<gene>
    <name evidence="2" type="ORF">WKV53_09985</name>
</gene>
<name>A0ABU9AVN7_9BACT</name>
<accession>A0ABU9AVN7</accession>
<evidence type="ECO:0000313" key="3">
    <source>
        <dbReference type="Proteomes" id="UP001371305"/>
    </source>
</evidence>
<dbReference type="Gene3D" id="3.40.50.150">
    <property type="entry name" value="Vaccinia Virus protein VP39"/>
    <property type="match status" value="1"/>
</dbReference>
<dbReference type="Proteomes" id="UP001371305">
    <property type="component" value="Unassembled WGS sequence"/>
</dbReference>
<feature type="domain" description="Methyltransferase FkbM" evidence="1">
    <location>
        <begin position="97"/>
        <end position="247"/>
    </location>
</feature>
<dbReference type="EMBL" id="JBBUKT010000003">
    <property type="protein sequence ID" value="MEK7950827.1"/>
    <property type="molecule type" value="Genomic_DNA"/>
</dbReference>
<dbReference type="GO" id="GO:0032259">
    <property type="term" value="P:methylation"/>
    <property type="evidence" value="ECO:0007669"/>
    <property type="project" value="UniProtKB-KW"/>
</dbReference>
<dbReference type="RefSeq" id="WP_341404428.1">
    <property type="nucleotide sequence ID" value="NZ_JBBUKT010000003.1"/>
</dbReference>
<organism evidence="2 3">
    <name type="scientific">Luteolibacter soli</name>
    <dbReference type="NCBI Taxonomy" id="3135280"/>
    <lineage>
        <taxon>Bacteria</taxon>
        <taxon>Pseudomonadati</taxon>
        <taxon>Verrucomicrobiota</taxon>
        <taxon>Verrucomicrobiia</taxon>
        <taxon>Verrucomicrobiales</taxon>
        <taxon>Verrucomicrobiaceae</taxon>
        <taxon>Luteolibacter</taxon>
    </lineage>
</organism>
<comment type="caution">
    <text evidence="2">The sequence shown here is derived from an EMBL/GenBank/DDBJ whole genome shotgun (WGS) entry which is preliminary data.</text>
</comment>
<dbReference type="GO" id="GO:0008168">
    <property type="term" value="F:methyltransferase activity"/>
    <property type="evidence" value="ECO:0007669"/>
    <property type="project" value="UniProtKB-KW"/>
</dbReference>
<proteinExistence type="predicted"/>
<dbReference type="InterPro" id="IPR006342">
    <property type="entry name" value="FkbM_mtfrase"/>
</dbReference>
<sequence>MKKSALRKAVGSALPIPLRGFLGRWYVWSYERTVRPVLGLIFDLRGGRFKVDGCEIEVPKDLTTRTYRGCFMTGDYEAEERELIRRFLRPEDTVLELGACIGAVSCVTNSLLADKSRHIVLEGNPKLIPTLERNREINGAGFTVLNRAASLEETVTFYLHDEFIVGGTAQRKSKHPVTVPGSSLEDLDREFGHFTTLIMDIEGGEADVIPPSIEFLSKCRLVIWETHDWACGKEKTDECRRVLSAAGLKYEATADATEAWIRPE</sequence>
<dbReference type="InterPro" id="IPR029063">
    <property type="entry name" value="SAM-dependent_MTases_sf"/>
</dbReference>
<evidence type="ECO:0000259" key="1">
    <source>
        <dbReference type="Pfam" id="PF05050"/>
    </source>
</evidence>
<protein>
    <submittedName>
        <fullName evidence="2">FkbM family methyltransferase</fullName>
    </submittedName>
</protein>
<keyword evidence="3" id="KW-1185">Reference proteome</keyword>
<keyword evidence="2" id="KW-0808">Transferase</keyword>